<dbReference type="Proteomes" id="UP001055072">
    <property type="component" value="Unassembled WGS sequence"/>
</dbReference>
<accession>A0ACB8TZR5</accession>
<evidence type="ECO:0000313" key="1">
    <source>
        <dbReference type="EMBL" id="KAI0087577.1"/>
    </source>
</evidence>
<organism evidence="1 2">
    <name type="scientific">Irpex rosettiformis</name>
    <dbReference type="NCBI Taxonomy" id="378272"/>
    <lineage>
        <taxon>Eukaryota</taxon>
        <taxon>Fungi</taxon>
        <taxon>Dikarya</taxon>
        <taxon>Basidiomycota</taxon>
        <taxon>Agaricomycotina</taxon>
        <taxon>Agaricomycetes</taxon>
        <taxon>Polyporales</taxon>
        <taxon>Irpicaceae</taxon>
        <taxon>Irpex</taxon>
    </lineage>
</organism>
<gene>
    <name evidence="1" type="ORF">BDY19DRAFT_237671</name>
</gene>
<keyword evidence="2" id="KW-1185">Reference proteome</keyword>
<dbReference type="EMBL" id="MU274917">
    <property type="protein sequence ID" value="KAI0087577.1"/>
    <property type="molecule type" value="Genomic_DNA"/>
</dbReference>
<proteinExistence type="predicted"/>
<protein>
    <submittedName>
        <fullName evidence="1">Uncharacterized protein</fullName>
    </submittedName>
</protein>
<reference evidence="1" key="1">
    <citation type="journal article" date="2021" name="Environ. Microbiol.">
        <title>Gene family expansions and transcriptome signatures uncover fungal adaptations to wood decay.</title>
        <authorList>
            <person name="Hage H."/>
            <person name="Miyauchi S."/>
            <person name="Viragh M."/>
            <person name="Drula E."/>
            <person name="Min B."/>
            <person name="Chaduli D."/>
            <person name="Navarro D."/>
            <person name="Favel A."/>
            <person name="Norest M."/>
            <person name="Lesage-Meessen L."/>
            <person name="Balint B."/>
            <person name="Merenyi Z."/>
            <person name="de Eugenio L."/>
            <person name="Morin E."/>
            <person name="Martinez A.T."/>
            <person name="Baldrian P."/>
            <person name="Stursova M."/>
            <person name="Martinez M.J."/>
            <person name="Novotny C."/>
            <person name="Magnuson J.K."/>
            <person name="Spatafora J.W."/>
            <person name="Maurice S."/>
            <person name="Pangilinan J."/>
            <person name="Andreopoulos W."/>
            <person name="LaButti K."/>
            <person name="Hundley H."/>
            <person name="Na H."/>
            <person name="Kuo A."/>
            <person name="Barry K."/>
            <person name="Lipzen A."/>
            <person name="Henrissat B."/>
            <person name="Riley R."/>
            <person name="Ahrendt S."/>
            <person name="Nagy L.G."/>
            <person name="Grigoriev I.V."/>
            <person name="Martin F."/>
            <person name="Rosso M.N."/>
        </authorList>
    </citation>
    <scope>NUCLEOTIDE SEQUENCE</scope>
    <source>
        <strain evidence="1">CBS 384.51</strain>
    </source>
</reference>
<sequence>MTDFIDQLSKELPSELKLKTQVLPVETLALFDTLLRFALGSECPSGDAVSHGTRQSWPTQQQQFLSHIQGHRVEKRLREDLGDGFEGINGDGEGEQSKKKRKLGIADVDADDEHVFTLNSLSVSSPIRKKVDIAIYKKSLRLLNPSTHAVEFSILLTDLKRAFLIPTRGKSKPHWSVVLLASDTPAPAKGKDVSKASNSNEQVQLVFGVDAVPTAAYTTSEGSHPRGTPIFPFLRSFLSHLPPHISVTEVGLEEEQSQAKGVQAYRRAKEGTLWFLSGGVLWDGKPCEFWDISDLIGNVPGGEEGDVNGPTMTGAEGVRVVSATGRTCSVFLRRQILPLQKDGNEDEEREREKDEEEEQAIQVEETDFGMIEGKEQDGILQWVKRNKRQFGKPKQQQDNVGAPGVDVKGKGKAVALPEEDSDEEDSDFHSESDSDGGSPTSGSDSDSDDEAGTVDEEESGEDDSEEELDPSRHPLLRPGAMPKMSKAAIEAAVGMVTSDVDLLGAGSGTSGGRPMDVDDDDEEDNEAEEDELED</sequence>
<name>A0ACB8TZR5_9APHY</name>
<comment type="caution">
    <text evidence="1">The sequence shown here is derived from an EMBL/GenBank/DDBJ whole genome shotgun (WGS) entry which is preliminary data.</text>
</comment>
<evidence type="ECO:0000313" key="2">
    <source>
        <dbReference type="Proteomes" id="UP001055072"/>
    </source>
</evidence>